<name>A0A5D3ATM2_9TREE</name>
<feature type="compositionally biased region" description="Low complexity" evidence="1">
    <location>
        <begin position="122"/>
        <end position="140"/>
    </location>
</feature>
<dbReference type="Proteomes" id="UP000322245">
    <property type="component" value="Unassembled WGS sequence"/>
</dbReference>
<feature type="compositionally biased region" description="Low complexity" evidence="1">
    <location>
        <begin position="10"/>
        <end position="23"/>
    </location>
</feature>
<feature type="region of interest" description="Disordered" evidence="1">
    <location>
        <begin position="504"/>
        <end position="573"/>
    </location>
</feature>
<feature type="compositionally biased region" description="Basic and acidic residues" evidence="1">
    <location>
        <begin position="169"/>
        <end position="180"/>
    </location>
</feature>
<feature type="compositionally biased region" description="Low complexity" evidence="1">
    <location>
        <begin position="30"/>
        <end position="51"/>
    </location>
</feature>
<feature type="compositionally biased region" description="Low complexity" evidence="1">
    <location>
        <begin position="561"/>
        <end position="573"/>
    </location>
</feature>
<evidence type="ECO:0000313" key="2">
    <source>
        <dbReference type="EMBL" id="TYJ53589.1"/>
    </source>
</evidence>
<protein>
    <submittedName>
        <fullName evidence="2">Uncharacterized protein</fullName>
    </submittedName>
</protein>
<organism evidence="2 3">
    <name type="scientific">Cryptococcus floricola</name>
    <dbReference type="NCBI Taxonomy" id="2591691"/>
    <lineage>
        <taxon>Eukaryota</taxon>
        <taxon>Fungi</taxon>
        <taxon>Dikarya</taxon>
        <taxon>Basidiomycota</taxon>
        <taxon>Agaricomycotina</taxon>
        <taxon>Tremellomycetes</taxon>
        <taxon>Tremellales</taxon>
        <taxon>Cryptococcaceae</taxon>
        <taxon>Cryptococcus</taxon>
    </lineage>
</organism>
<reference evidence="2 3" key="1">
    <citation type="submission" date="2017-05" db="EMBL/GenBank/DDBJ databases">
        <title>The Genome Sequence of Tsuchiyaea wingfieldii DSM 27421.</title>
        <authorList>
            <person name="Cuomo C."/>
            <person name="Passer A."/>
            <person name="Billmyre B."/>
            <person name="Heitman J."/>
        </authorList>
    </citation>
    <scope>NUCLEOTIDE SEQUENCE [LARGE SCALE GENOMIC DNA]</scope>
    <source>
        <strain evidence="2 3">DSM 27421</strain>
    </source>
</reference>
<gene>
    <name evidence="2" type="ORF">B9479_005794</name>
</gene>
<keyword evidence="3" id="KW-1185">Reference proteome</keyword>
<proteinExistence type="predicted"/>
<feature type="compositionally biased region" description="Polar residues" evidence="1">
    <location>
        <begin position="629"/>
        <end position="652"/>
    </location>
</feature>
<evidence type="ECO:0000256" key="1">
    <source>
        <dbReference type="SAM" id="MobiDB-lite"/>
    </source>
</evidence>
<feature type="region of interest" description="Disordered" evidence="1">
    <location>
        <begin position="1"/>
        <end position="151"/>
    </location>
</feature>
<comment type="caution">
    <text evidence="2">The sequence shown here is derived from an EMBL/GenBank/DDBJ whole genome shotgun (WGS) entry which is preliminary data.</text>
</comment>
<sequence>MADPVSHPMTKSGKSSTSHSSSSFFPDNYSPTAPTSPASPSNTSSAGNPNPGQVPTALPIPMSFSGSRENAKGLELAPPLPVGAGEEGGRGDGLMVSPNTEEVFIPARSPGHRTNYFPEPSPRSTTAPGAGGPASPRGSAHGAGPGLRGKASMSHMDTLMEDLSLSGNRGEKGKETEREKARKGKGYNTYESCMDGALGHDTKAATYKIGTEKAYHHLNRSNELFLLAMDFRINDKKALLGRSRILIQLASNYQPPRVATESLRDAVGMLRTLVGLAPHSLTARETLAEGCSLLSAILHETEDYIEDESRVWSGEIGELAREALAMLEDVAADRMDKMRAMSSNEAAQLSPDAAELFLKLSDAALKVSAFAMDLQGVELHIELAEQALDQASNMATVAATSKIKSSSATATLIARVQHASSKSSLERLRHTFTLGLPLDEEDFRALLEDMEMLATECRERVAKARGSKVGSLATLAWETVKLVGDAQVLYANLLRGVWRNRKPRRKSGGVGKVGTPTRRTSIRDSVDAIREEDEPEEGQGKVVGPASAPAAWRIPGRRESASSNGSDGVSSRKGSAALGAVAEGAELSTFPNRGRFLSSVSVPATGRRGSWLPSPGDIASNRAQRRRSSLASPLSQSFTGLSSEPQTDPLNGLNIQRTRRASSTGGSLVLPDGQSAWSRRASVISLGSDDGSPSASISSSALARSAWQLLESAVHQYKIGLNILSSSALPNAELAKAKNETLVGIAYASLFMASLSPRLAVAADRRETFLVTAEVYTTWAAREVGWSFLIEGTKAAEMADRRTNSWRADEAGKRAVLLLVRIWWHRAVTTQAIDVETKRNAKDAVETVVKRMKEKEGTREGDVFRVRWWLSRQEGEIDTAEGLFWRSVCRILKGGPGFVMG</sequence>
<evidence type="ECO:0000313" key="3">
    <source>
        <dbReference type="Proteomes" id="UP000322245"/>
    </source>
</evidence>
<accession>A0A5D3ATM2</accession>
<feature type="region of interest" description="Disordered" evidence="1">
    <location>
        <begin position="165"/>
        <end position="184"/>
    </location>
</feature>
<dbReference type="EMBL" id="NIDF01000084">
    <property type="protein sequence ID" value="TYJ53589.1"/>
    <property type="molecule type" value="Genomic_DNA"/>
</dbReference>
<feature type="region of interest" description="Disordered" evidence="1">
    <location>
        <begin position="601"/>
        <end position="652"/>
    </location>
</feature>
<dbReference type="AlphaFoldDB" id="A0A5D3ATM2"/>